<feature type="transmembrane region" description="Helical" evidence="1">
    <location>
        <begin position="165"/>
        <end position="186"/>
    </location>
</feature>
<dbReference type="AlphaFoldDB" id="B7LTY0"/>
<proteinExistence type="predicted"/>
<evidence type="ECO:0000313" key="5">
    <source>
        <dbReference type="Proteomes" id="UP000000745"/>
    </source>
</evidence>
<feature type="transmembrane region" description="Helical" evidence="1">
    <location>
        <begin position="62"/>
        <end position="82"/>
    </location>
</feature>
<evidence type="ECO:0000259" key="3">
    <source>
        <dbReference type="Pfam" id="PF19040"/>
    </source>
</evidence>
<feature type="transmembrane region" description="Helical" evidence="1">
    <location>
        <begin position="102"/>
        <end position="121"/>
    </location>
</feature>
<dbReference type="GO" id="GO:0016020">
    <property type="term" value="C:membrane"/>
    <property type="evidence" value="ECO:0007669"/>
    <property type="project" value="TreeGrafter"/>
</dbReference>
<dbReference type="Pfam" id="PF01757">
    <property type="entry name" value="Acyl_transf_3"/>
    <property type="match status" value="1"/>
</dbReference>
<feature type="transmembrane region" description="Helical" evidence="1">
    <location>
        <begin position="193"/>
        <end position="210"/>
    </location>
</feature>
<dbReference type="Pfam" id="PF19040">
    <property type="entry name" value="SGNH"/>
    <property type="match status" value="1"/>
</dbReference>
<feature type="transmembrane region" description="Helical" evidence="1">
    <location>
        <begin position="273"/>
        <end position="296"/>
    </location>
</feature>
<dbReference type="InterPro" id="IPR050879">
    <property type="entry name" value="Acyltransferase_3"/>
</dbReference>
<dbReference type="Proteomes" id="UP000000745">
    <property type="component" value="Chromosome"/>
</dbReference>
<dbReference type="GO" id="GO:0016747">
    <property type="term" value="F:acyltransferase activity, transferring groups other than amino-acyl groups"/>
    <property type="evidence" value="ECO:0007669"/>
    <property type="project" value="InterPro"/>
</dbReference>
<evidence type="ECO:0000313" key="4">
    <source>
        <dbReference type="EMBL" id="CAQ89537.1"/>
    </source>
</evidence>
<dbReference type="InterPro" id="IPR002656">
    <property type="entry name" value="Acyl_transf_3_dom"/>
</dbReference>
<feature type="domain" description="SGNH" evidence="3">
    <location>
        <begin position="422"/>
        <end position="674"/>
    </location>
</feature>
<dbReference type="InterPro" id="IPR043968">
    <property type="entry name" value="SGNH"/>
</dbReference>
<organism evidence="4 5">
    <name type="scientific">Escherichia fergusonii (strain ATCC 35469 / DSM 13698 / CCUG 18766 / IAM 14443 / JCM 21226 / LMG 7866 / NBRC 102419 / NCTC 12128 / CDC 0568-73)</name>
    <dbReference type="NCBI Taxonomy" id="585054"/>
    <lineage>
        <taxon>Bacteria</taxon>
        <taxon>Pseudomonadati</taxon>
        <taxon>Pseudomonadota</taxon>
        <taxon>Gammaproteobacteria</taxon>
        <taxon>Enterobacterales</taxon>
        <taxon>Enterobacteriaceae</taxon>
        <taxon>Escherichia</taxon>
    </lineage>
</organism>
<protein>
    <submittedName>
        <fullName evidence="4">Acyltransferase protein putative membrane protein</fullName>
    </submittedName>
</protein>
<feature type="transmembrane region" description="Helical" evidence="1">
    <location>
        <begin position="250"/>
        <end position="267"/>
    </location>
</feature>
<gene>
    <name evidence="4" type="ordered locus">EFER_2032</name>
</gene>
<reference evidence="5" key="1">
    <citation type="journal article" date="2009" name="PLoS Genet.">
        <title>Organised genome dynamics in the Escherichia coli species results in highly diverse adaptive paths.</title>
        <authorList>
            <person name="Touchon M."/>
            <person name="Hoede C."/>
            <person name="Tenaillon O."/>
            <person name="Barbe V."/>
            <person name="Baeriswyl S."/>
            <person name="Bidet P."/>
            <person name="Bingen E."/>
            <person name="Bonacorsi S."/>
            <person name="Bouchier C."/>
            <person name="Bouvet O."/>
            <person name="Calteau A."/>
            <person name="Chiapello H."/>
            <person name="Clermont O."/>
            <person name="Cruveiller S."/>
            <person name="Danchin A."/>
            <person name="Diard M."/>
            <person name="Dossat C."/>
            <person name="Karoui M.E."/>
            <person name="Frapy E."/>
            <person name="Garry L."/>
            <person name="Ghigo J.M."/>
            <person name="Gilles A.M."/>
            <person name="Johnson J."/>
            <person name="Le Bouguenec C."/>
            <person name="Lescat M."/>
            <person name="Mangenot S."/>
            <person name="Martinez-Jehanne V."/>
            <person name="Matic I."/>
            <person name="Nassif X."/>
            <person name="Oztas S."/>
            <person name="Petit M.A."/>
            <person name="Pichon C."/>
            <person name="Rouy Z."/>
            <person name="Ruf C.S."/>
            <person name="Schneider D."/>
            <person name="Tourret J."/>
            <person name="Vacherie B."/>
            <person name="Vallenet D."/>
            <person name="Medigue C."/>
            <person name="Rocha E.P.C."/>
            <person name="Denamur E."/>
        </authorList>
    </citation>
    <scope>NUCLEOTIDE SEQUENCE [LARGE SCALE GENOMIC DNA]</scope>
    <source>
        <strain evidence="5">ATCC 35469 / DSM 13698 / BCRC 15582 / CCUG 18766 / IAM 14443 / JCM 21226 / LMG 7866 / NBRC 102419 / NCTC 12128 / CDC 0568-73</strain>
    </source>
</reference>
<evidence type="ECO:0000259" key="2">
    <source>
        <dbReference type="Pfam" id="PF01757"/>
    </source>
</evidence>
<keyword evidence="1" id="KW-1133">Transmembrane helix</keyword>
<feature type="transmembrane region" description="Helical" evidence="1">
    <location>
        <begin position="308"/>
        <end position="329"/>
    </location>
</feature>
<feature type="transmembrane region" description="Helical" evidence="1">
    <location>
        <begin position="341"/>
        <end position="361"/>
    </location>
</feature>
<keyword evidence="4" id="KW-0012">Acyltransferase</keyword>
<name>B7LTY0_ESCF3</name>
<keyword evidence="5" id="KW-1185">Reference proteome</keyword>
<feature type="transmembrane region" description="Helical" evidence="1">
    <location>
        <begin position="39"/>
        <end position="55"/>
    </location>
</feature>
<dbReference type="HOGENOM" id="CLU_005679_10_2_6"/>
<keyword evidence="1" id="KW-0812">Transmembrane</keyword>
<evidence type="ECO:0000256" key="1">
    <source>
        <dbReference type="SAM" id="Phobius"/>
    </source>
</evidence>
<dbReference type="KEGG" id="efe:EFER_2032"/>
<dbReference type="PANTHER" id="PTHR23028:SF53">
    <property type="entry name" value="ACYL_TRANSF_3 DOMAIN-CONTAINING PROTEIN"/>
    <property type="match status" value="1"/>
</dbReference>
<sequence length="676" mass="76824">MSSLQTFSQNILHKARSVLGQVNQENSMKSVKYRPDIDGLRTLAVLMVILYHIGVQKISGGFIGVDVFFVISGYLITGIIYPKLQDGTFSYEDFYLRRIKRIYPTLLLVVAVTFIASYFFMMQTDFKEFINSALASLLSLSNFFFMLNTGGYFDQSTDNLPLLHTWSLSVEEQFYILWPIILTIAFKFKKGTVIFIVSLLLSIGYSQYLTFTNPSFSYYMIPSRAFELLIGGMCSIYLKNTSPTIKIRSLLASLGATIIIASSLILSKNSNFPGLNALPVCLGTAMIIIAGNGNIYPSVNKILSLKPIVYIGKISYAAYLWHWPLIAFYNYRGIPLTPLNQLIIIIITLFLSSVTFHFIENKTRYLNFSFQKTVLLFFVLPVIAFIGITITSYKTDGFAYRFKGYIDELSDENDPSKIRSNCHTNYYKNNWDIKRIIPECNIGDTSRPVDGYLWGDSFGNASAGFFDSYGKANGLNFQERTISWTPPIPATSFGLPNFKNEYKTSTANFTSWIFNESLRYKYVVLSADWRQYDKCSRDEITGIPHECALFDSNGNNITRDYRNRVESMIKEYINHGVNVIIFNSVNGIDFNKIKSGKISGKDISTKEYMKKEVVGSDEFIHYLVKKYPQITYIDPNNILCKNGLCTGQINGKIIYRDGGHLNWSGSKELGKLYVKE</sequence>
<feature type="transmembrane region" description="Helical" evidence="1">
    <location>
        <begin position="133"/>
        <end position="153"/>
    </location>
</feature>
<keyword evidence="4" id="KW-0808">Transferase</keyword>
<accession>B7LTY0</accession>
<dbReference type="GO" id="GO:0009103">
    <property type="term" value="P:lipopolysaccharide biosynthetic process"/>
    <property type="evidence" value="ECO:0007669"/>
    <property type="project" value="TreeGrafter"/>
</dbReference>
<dbReference type="EMBL" id="CU928158">
    <property type="protein sequence ID" value="CAQ89537.1"/>
    <property type="molecule type" value="Genomic_DNA"/>
</dbReference>
<feature type="transmembrane region" description="Helical" evidence="1">
    <location>
        <begin position="216"/>
        <end position="238"/>
    </location>
</feature>
<feature type="transmembrane region" description="Helical" evidence="1">
    <location>
        <begin position="373"/>
        <end position="393"/>
    </location>
</feature>
<keyword evidence="1" id="KW-0472">Membrane</keyword>
<dbReference type="PANTHER" id="PTHR23028">
    <property type="entry name" value="ACETYLTRANSFERASE"/>
    <property type="match status" value="1"/>
</dbReference>
<feature type="domain" description="Acyltransferase 3" evidence="2">
    <location>
        <begin position="36"/>
        <end position="355"/>
    </location>
</feature>